<evidence type="ECO:0000313" key="4">
    <source>
        <dbReference type="Proteomes" id="UP000217199"/>
    </source>
</evidence>
<proteinExistence type="predicted"/>
<feature type="compositionally biased region" description="Pro residues" evidence="1">
    <location>
        <begin position="134"/>
        <end position="148"/>
    </location>
</feature>
<feature type="compositionally biased region" description="Pro residues" evidence="1">
    <location>
        <begin position="218"/>
        <end position="236"/>
    </location>
</feature>
<dbReference type="SUPFAM" id="SSF143990">
    <property type="entry name" value="YbiA-like"/>
    <property type="match status" value="1"/>
</dbReference>
<accession>A0A286UPM5</accession>
<feature type="region of interest" description="Disordered" evidence="1">
    <location>
        <begin position="268"/>
        <end position="310"/>
    </location>
</feature>
<dbReference type="Pfam" id="PF08719">
    <property type="entry name" value="NADAR"/>
    <property type="match status" value="1"/>
</dbReference>
<dbReference type="CDD" id="cd15457">
    <property type="entry name" value="NADAR"/>
    <property type="match status" value="1"/>
</dbReference>
<dbReference type="OrthoDB" id="206452at2759"/>
<dbReference type="AlphaFoldDB" id="A0A286UPM5"/>
<name>A0A286UPM5_9AGAM</name>
<feature type="region of interest" description="Disordered" evidence="1">
    <location>
        <begin position="102"/>
        <end position="200"/>
    </location>
</feature>
<feature type="compositionally biased region" description="Pro residues" evidence="1">
    <location>
        <begin position="432"/>
        <end position="448"/>
    </location>
</feature>
<dbReference type="STRING" id="2282107.A0A286UPM5"/>
<gene>
    <name evidence="3" type="ORF">PNOK_0405200</name>
</gene>
<reference evidence="3 4" key="1">
    <citation type="journal article" date="2017" name="Mol. Ecol.">
        <title>Comparative and population genomic landscape of Phellinus noxius: A hypervariable fungus causing root rot in trees.</title>
        <authorList>
            <person name="Chung C.L."/>
            <person name="Lee T.J."/>
            <person name="Akiba M."/>
            <person name="Lee H.H."/>
            <person name="Kuo T.H."/>
            <person name="Liu D."/>
            <person name="Ke H.M."/>
            <person name="Yokoi T."/>
            <person name="Roa M.B."/>
            <person name="Lu M.J."/>
            <person name="Chang Y.Y."/>
            <person name="Ann P.J."/>
            <person name="Tsai J.N."/>
            <person name="Chen C.Y."/>
            <person name="Tzean S.S."/>
            <person name="Ota Y."/>
            <person name="Hattori T."/>
            <person name="Sahashi N."/>
            <person name="Liou R.F."/>
            <person name="Kikuchi T."/>
            <person name="Tsai I.J."/>
        </authorList>
    </citation>
    <scope>NUCLEOTIDE SEQUENCE [LARGE SCALE GENOMIC DNA]</scope>
    <source>
        <strain evidence="3 4">FFPRI411160</strain>
    </source>
</reference>
<evidence type="ECO:0000313" key="3">
    <source>
        <dbReference type="EMBL" id="PAV21425.1"/>
    </source>
</evidence>
<feature type="region of interest" description="Disordered" evidence="1">
    <location>
        <begin position="417"/>
        <end position="501"/>
    </location>
</feature>
<feature type="domain" description="NADAR" evidence="2">
    <location>
        <begin position="518"/>
        <end position="648"/>
    </location>
</feature>
<feature type="compositionally biased region" description="Low complexity" evidence="1">
    <location>
        <begin position="122"/>
        <end position="133"/>
    </location>
</feature>
<dbReference type="Proteomes" id="UP000217199">
    <property type="component" value="Unassembled WGS sequence"/>
</dbReference>
<feature type="compositionally biased region" description="Low complexity" evidence="1">
    <location>
        <begin position="486"/>
        <end position="497"/>
    </location>
</feature>
<evidence type="ECO:0000259" key="2">
    <source>
        <dbReference type="Pfam" id="PF08719"/>
    </source>
</evidence>
<feature type="region of interest" description="Disordered" evidence="1">
    <location>
        <begin position="216"/>
        <end position="239"/>
    </location>
</feature>
<keyword evidence="4" id="KW-1185">Reference proteome</keyword>
<dbReference type="InterPro" id="IPR012816">
    <property type="entry name" value="NADAR"/>
</dbReference>
<feature type="compositionally biased region" description="Low complexity" evidence="1">
    <location>
        <begin position="292"/>
        <end position="304"/>
    </location>
</feature>
<organism evidence="3 4">
    <name type="scientific">Pyrrhoderma noxium</name>
    <dbReference type="NCBI Taxonomy" id="2282107"/>
    <lineage>
        <taxon>Eukaryota</taxon>
        <taxon>Fungi</taxon>
        <taxon>Dikarya</taxon>
        <taxon>Basidiomycota</taxon>
        <taxon>Agaricomycotina</taxon>
        <taxon>Agaricomycetes</taxon>
        <taxon>Hymenochaetales</taxon>
        <taxon>Hymenochaetaceae</taxon>
        <taxon>Pyrrhoderma</taxon>
    </lineage>
</organism>
<feature type="compositionally biased region" description="Pro residues" evidence="1">
    <location>
        <begin position="110"/>
        <end position="121"/>
    </location>
</feature>
<dbReference type="Gene3D" id="1.10.357.40">
    <property type="entry name" value="YbiA-like"/>
    <property type="match status" value="1"/>
</dbReference>
<evidence type="ECO:0000256" key="1">
    <source>
        <dbReference type="SAM" id="MobiDB-lite"/>
    </source>
</evidence>
<comment type="caution">
    <text evidence="3">The sequence shown here is derived from an EMBL/GenBank/DDBJ whole genome shotgun (WGS) entry which is preliminary data.</text>
</comment>
<sequence length="654" mass="72341">MGANTSKQRYDQSNHYYDGYFKRKGIPKPRTMPQMSTPYPQQMMPMPNQMYPFQMQYPHPQMVPNVPQQIIFPLLMHPMHQISGPPVGQHQTQQVPQPVIPQNATNFIPQPAPILPMPQPQIPLSQTSGQPISQPQPQPQSQPPPQPQLPLNSGLNGAMNVPRSMHRNHVESASGSDSDTSIERDPLASNPLPRPPREIEVPPHLIAGSAVTYTASIPPGPIDPEPLRNPLPPPPKDVYTSRKYRELIIGSAYEDRKDEVYPEGWFDERGHRKEGSRSGFLSRLNPFREHSSSPSPAPMSTPLSRSGHRRVATAPELPVLPEILRESSGSGSSDSFKRSRLFGLGRFGRKREKGGGIGMARGTPFPRNVPSLVADTVEIIRSPAAMPSTATSNSDLPIGFMPFPDPIPTPQVLPAGFVPSANSNAGHTMTTPPMPQPQPAHTPSPNLPPLVHSQGDFTPQPEPAHPLSPDIPNVPVIPPLHAAQGPSSPSQPSSHSRTPSERTVVKFNASSPIYSGFCHYSPHRVLYNKKLYPSAAHLLLAHQFLENSDRQDLAECIRRTENFNELQILMDSWRAFVRQDWGAIVLHKIEEVLYYKFVQHPELRELLLGTGLAHIIFSDPFDTFLGEGPQGGGNELGKALVRIRERLRQEAGDY</sequence>
<dbReference type="InParanoid" id="A0A286UPM5"/>
<dbReference type="EMBL" id="NBII01000003">
    <property type="protein sequence ID" value="PAV21425.1"/>
    <property type="molecule type" value="Genomic_DNA"/>
</dbReference>
<dbReference type="InterPro" id="IPR037238">
    <property type="entry name" value="YbiA-like_sf"/>
</dbReference>
<protein>
    <recommendedName>
        <fullName evidence="2">NADAR domain-containing protein</fullName>
    </recommendedName>
</protein>